<dbReference type="RefSeq" id="WP_284154236.1">
    <property type="nucleotide sequence ID" value="NZ_AP025516.1"/>
</dbReference>
<dbReference type="NCBIfam" id="TIGR02046">
    <property type="entry name" value="sdhC_b558_fam"/>
    <property type="match status" value="1"/>
</dbReference>
<dbReference type="CDD" id="cd03498">
    <property type="entry name" value="SQR_TypeB_2_TM"/>
    <property type="match status" value="1"/>
</dbReference>
<keyword evidence="3" id="KW-1185">Reference proteome</keyword>
<feature type="transmembrane region" description="Helical" evidence="1">
    <location>
        <begin position="184"/>
        <end position="207"/>
    </location>
</feature>
<dbReference type="InterPro" id="IPR011138">
    <property type="entry name" value="Cytochrome_b-558"/>
</dbReference>
<name>A0ABM7W8H5_9BACT</name>
<sequence>MWFISFVNSSLGRKAIMAFTGFCLISFLAVHAFGNAAIYMGSKYFQIYADTLHSFPVLVLLFGLGLLVVLVAHVGFGVMLFFEKRKTSARYNVQARVVENTFASRTMPYTGLFILLFLVVHVFGFGVAVPSDVQISILVKEYLSGFLYSLFYIISFVALAIHLNHGFWSMLQTFGVNHPRYNRLISVLTVAVPVAFLVIFGGIPIYFMTGAGASY</sequence>
<dbReference type="Proteomes" id="UP000830055">
    <property type="component" value="Chromosome"/>
</dbReference>
<proteinExistence type="predicted"/>
<dbReference type="SUPFAM" id="SSF81343">
    <property type="entry name" value="Fumarate reductase respiratory complex transmembrane subunits"/>
    <property type="match status" value="1"/>
</dbReference>
<feature type="transmembrane region" description="Helical" evidence="1">
    <location>
        <begin position="109"/>
        <end position="130"/>
    </location>
</feature>
<dbReference type="EMBL" id="AP025516">
    <property type="protein sequence ID" value="BDD87201.1"/>
    <property type="molecule type" value="Genomic_DNA"/>
</dbReference>
<dbReference type="Gene3D" id="1.20.1300.10">
    <property type="entry name" value="Fumarate reductase/succinate dehydrogenase, transmembrane subunit"/>
    <property type="match status" value="1"/>
</dbReference>
<keyword evidence="1" id="KW-1133">Transmembrane helix</keyword>
<gene>
    <name evidence="2" type="ORF">DPPLL_15660</name>
</gene>
<accession>A0ABM7W8H5</accession>
<evidence type="ECO:0000313" key="2">
    <source>
        <dbReference type="EMBL" id="BDD87201.1"/>
    </source>
</evidence>
<organism evidence="2 3">
    <name type="scientific">Desulfofustis limnaeus</name>
    <dbReference type="NCBI Taxonomy" id="2740163"/>
    <lineage>
        <taxon>Bacteria</taxon>
        <taxon>Pseudomonadati</taxon>
        <taxon>Thermodesulfobacteriota</taxon>
        <taxon>Desulfobulbia</taxon>
        <taxon>Desulfobulbales</taxon>
        <taxon>Desulfocapsaceae</taxon>
        <taxon>Desulfofustis</taxon>
    </lineage>
</organism>
<protein>
    <submittedName>
        <fullName evidence="2">Succinate dehydrogenase</fullName>
    </submittedName>
</protein>
<keyword evidence="1" id="KW-0812">Transmembrane</keyword>
<evidence type="ECO:0000256" key="1">
    <source>
        <dbReference type="SAM" id="Phobius"/>
    </source>
</evidence>
<dbReference type="InterPro" id="IPR034804">
    <property type="entry name" value="SQR/QFR_C/D"/>
</dbReference>
<keyword evidence="1" id="KW-0472">Membrane</keyword>
<evidence type="ECO:0000313" key="3">
    <source>
        <dbReference type="Proteomes" id="UP000830055"/>
    </source>
</evidence>
<feature type="transmembrane region" description="Helical" evidence="1">
    <location>
        <begin position="142"/>
        <end position="163"/>
    </location>
</feature>
<reference evidence="2 3" key="1">
    <citation type="submission" date="2022-01" db="EMBL/GenBank/DDBJ databases">
        <title>Desulfofustis limnae sp. nov., a novel mesophilic sulfate-reducing bacterium isolated from marsh soil.</title>
        <authorList>
            <person name="Watanabe M."/>
            <person name="Takahashi A."/>
            <person name="Kojima H."/>
            <person name="Fukui M."/>
        </authorList>
    </citation>
    <scope>NUCLEOTIDE SEQUENCE [LARGE SCALE GENOMIC DNA]</scope>
    <source>
        <strain evidence="2 3">PPLL</strain>
    </source>
</reference>
<feature type="transmembrane region" description="Helical" evidence="1">
    <location>
        <begin position="58"/>
        <end position="82"/>
    </location>
</feature>